<evidence type="ECO:0000313" key="6">
    <source>
        <dbReference type="EMBL" id="EMT61684.1"/>
    </source>
</evidence>
<dbReference type="InterPro" id="IPR015943">
    <property type="entry name" value="WD40/YVTN_repeat-like_dom_sf"/>
</dbReference>
<feature type="compositionally biased region" description="Acidic residues" evidence="5">
    <location>
        <begin position="108"/>
        <end position="122"/>
    </location>
</feature>
<dbReference type="Pfam" id="PF00400">
    <property type="entry name" value="WD40"/>
    <property type="match status" value="1"/>
</dbReference>
<dbReference type="Gene3D" id="1.20.960.30">
    <property type="match status" value="1"/>
</dbReference>
<feature type="region of interest" description="Disordered" evidence="5">
    <location>
        <begin position="107"/>
        <end position="211"/>
    </location>
</feature>
<evidence type="ECO:0000256" key="3">
    <source>
        <dbReference type="ARBA" id="ARBA00022737"/>
    </source>
</evidence>
<dbReference type="GO" id="GO:0003714">
    <property type="term" value="F:transcription corepressor activity"/>
    <property type="evidence" value="ECO:0007669"/>
    <property type="project" value="InterPro"/>
</dbReference>
<protein>
    <submittedName>
        <fullName evidence="6">F-box-like/WD repeat-containing protein TBL1X</fullName>
    </submittedName>
</protein>
<proteinExistence type="predicted"/>
<dbReference type="PANTHER" id="PTHR22846:SF2">
    <property type="entry name" value="F-BOX-LIKE_WD REPEAT-CONTAINING PROTEIN EBI"/>
    <property type="match status" value="1"/>
</dbReference>
<evidence type="ECO:0000256" key="1">
    <source>
        <dbReference type="ARBA" id="ARBA00004123"/>
    </source>
</evidence>
<dbReference type="Proteomes" id="UP000016929">
    <property type="component" value="Unassembled WGS sequence"/>
</dbReference>
<dbReference type="InterPro" id="IPR006594">
    <property type="entry name" value="LisH"/>
</dbReference>
<dbReference type="Gene3D" id="2.130.10.10">
    <property type="entry name" value="YVTN repeat-like/Quinoprotein amine dehydrogenase"/>
    <property type="match status" value="1"/>
</dbReference>
<dbReference type="InterPro" id="IPR045183">
    <property type="entry name" value="Ebi-like"/>
</dbReference>
<dbReference type="HOGENOM" id="CLU_018409_1_0_1"/>
<dbReference type="GO" id="GO:0034967">
    <property type="term" value="C:Set3 complex"/>
    <property type="evidence" value="ECO:0007669"/>
    <property type="project" value="TreeGrafter"/>
</dbReference>
<dbReference type="InterPro" id="IPR001680">
    <property type="entry name" value="WD40_rpt"/>
</dbReference>
<dbReference type="SUPFAM" id="SSF50978">
    <property type="entry name" value="WD40 repeat-like"/>
    <property type="match status" value="1"/>
</dbReference>
<dbReference type="GO" id="GO:0006357">
    <property type="term" value="P:regulation of transcription by RNA polymerase II"/>
    <property type="evidence" value="ECO:0007669"/>
    <property type="project" value="TreeGrafter"/>
</dbReference>
<dbReference type="PROSITE" id="PS50896">
    <property type="entry name" value="LISH"/>
    <property type="match status" value="1"/>
</dbReference>
<evidence type="ECO:0000313" key="7">
    <source>
        <dbReference type="Proteomes" id="UP000016929"/>
    </source>
</evidence>
<dbReference type="EMBL" id="KB726996">
    <property type="protein sequence ID" value="EMT61684.1"/>
    <property type="molecule type" value="Genomic_DNA"/>
</dbReference>
<dbReference type="OrthoDB" id="1367865at2759"/>
<dbReference type="SMART" id="SM00320">
    <property type="entry name" value="WD40"/>
    <property type="match status" value="5"/>
</dbReference>
<dbReference type="InterPro" id="IPR036322">
    <property type="entry name" value="WD40_repeat_dom_sf"/>
</dbReference>
<organism evidence="6 7">
    <name type="scientific">Fusarium oxysporum f. sp. cubense (strain race 4)</name>
    <name type="common">Panama disease fungus</name>
    <dbReference type="NCBI Taxonomy" id="2502994"/>
    <lineage>
        <taxon>Eukaryota</taxon>
        <taxon>Fungi</taxon>
        <taxon>Dikarya</taxon>
        <taxon>Ascomycota</taxon>
        <taxon>Pezizomycotina</taxon>
        <taxon>Sordariomycetes</taxon>
        <taxon>Hypocreomycetidae</taxon>
        <taxon>Hypocreales</taxon>
        <taxon>Nectriaceae</taxon>
        <taxon>Fusarium</taxon>
        <taxon>Fusarium oxysporum species complex</taxon>
    </lineage>
</organism>
<keyword evidence="3" id="KW-0677">Repeat</keyword>
<accession>N1R8U4</accession>
<keyword evidence="7" id="KW-1185">Reference proteome</keyword>
<reference evidence="7" key="1">
    <citation type="submission" date="2012-09" db="EMBL/GenBank/DDBJ databases">
        <title>Genome sequencing and comparative transcriptomics of race 1 and race 4 of banana pathogen: Fusarium oxysporum f. sp. cubense.</title>
        <authorList>
            <person name="Fang X."/>
            <person name="Huang J."/>
        </authorList>
    </citation>
    <scope>NUCLEOTIDE SEQUENCE [LARGE SCALE GENOMIC DNA]</scope>
    <source>
        <strain evidence="7">race 4</strain>
    </source>
</reference>
<reference evidence="7" key="2">
    <citation type="journal article" date="2014" name="PLoS ONE">
        <title>Genome and Transcriptome Analysis of the Fungal Pathogen Fusarium oxysporum f. sp. cubense Causing Banana Vascular Wilt Disease.</title>
        <authorList>
            <person name="Guo L."/>
            <person name="Han L."/>
            <person name="Yang L."/>
            <person name="Zeng H."/>
            <person name="Fan D."/>
            <person name="Zhu Y."/>
            <person name="Feng Y."/>
            <person name="Wang G."/>
            <person name="Peng C."/>
            <person name="Jiang X."/>
            <person name="Zhou D."/>
            <person name="Ni P."/>
            <person name="Liang C."/>
            <person name="Liu L."/>
            <person name="Wang J."/>
            <person name="Mao C."/>
            <person name="Fang X."/>
            <person name="Peng M."/>
            <person name="Huang J."/>
        </authorList>
    </citation>
    <scope>NUCLEOTIDE SEQUENCE [LARGE SCALE GENOMIC DNA]</scope>
    <source>
        <strain evidence="7">race 4</strain>
    </source>
</reference>
<keyword evidence="4" id="KW-0539">Nucleus</keyword>
<keyword evidence="2" id="KW-0853">WD repeat</keyword>
<dbReference type="AlphaFoldDB" id="N1R8U4"/>
<evidence type="ECO:0000256" key="2">
    <source>
        <dbReference type="ARBA" id="ARBA00022574"/>
    </source>
</evidence>
<name>N1R8U4_FUSC4</name>
<evidence type="ECO:0000256" key="4">
    <source>
        <dbReference type="ARBA" id="ARBA00023242"/>
    </source>
</evidence>
<gene>
    <name evidence="6" type="ORF">FOC4_g10014751</name>
</gene>
<comment type="subcellular location">
    <subcellularLocation>
        <location evidence="1">Nucleus</location>
    </subcellularLocation>
</comment>
<dbReference type="PANTHER" id="PTHR22846">
    <property type="entry name" value="WD40 REPEAT PROTEIN"/>
    <property type="match status" value="1"/>
</dbReference>
<evidence type="ECO:0000256" key="5">
    <source>
        <dbReference type="SAM" id="MobiDB-lite"/>
    </source>
</evidence>
<dbReference type="STRING" id="1229665.N1R8U4"/>
<feature type="compositionally biased region" description="Low complexity" evidence="5">
    <location>
        <begin position="152"/>
        <end position="188"/>
    </location>
</feature>
<sequence length="714" mass="78375">MVVKEFLDSDRVNFLVWRFVTTSHYRETAAKFQKEWHVKQPHREFAFAPHVKSHALVSVINRGLVYHALEREHLRKLLPQDAAAEAADSLQMGIFGPLDAHPQGRIEADEEEDAEGEEIIEEEVTRKRAPQQLSNVSPAKRQRLSNGLENGADAPAAVTVPASAPTATTATGTGTDSTTAAPAPVTTPMEIDNQPDNHAYPSPLEGEQAPEPIVRTDGPEQGTQVDKVEELAPETTFIRLVYDGQNQIQGNRGATPSPSSPSGQDNAPILLRCEWNPRDPSILAAGGTDALARVWTVPRAGPIEPGQDHVSLQGHSLIDRDVPRDTITTAMSWTSDGAAIAVATDSRNHASINVWSAEGAHLQSMELSEPPIIKMLWNPNNTALLAISPDKGGTLITVHYPPAGNSLSYVLPDHNIDATPFDAAWTGEAEFLLCGGDLMLCLQCTETTIVQARKFETKDDDLFSQVLFDGRSRLAATSSDKGTLDLWDESGQRRSISAHQGTITAMQWQPLPENQSGPDDERLIATGGDDCAILIWNARMPESKPKCFLTMDSPIMRLAFTPDGAFIAGATSTQILIWKVGSYAVPRASWSRPVHPGWLSPKASAETDEEDEHCLCWDADGHKLAYGSNSRDLDVRGGSTEALMPIRYKKRRLVQARLRKTVEWTVMRNGYGWKPLMSIPAWTWLKQPFVRNCELAKALSCITRRRTTAGWPRG</sequence>